<organism evidence="2 3">
    <name type="scientific">Paramecium octaurelia</name>
    <dbReference type="NCBI Taxonomy" id="43137"/>
    <lineage>
        <taxon>Eukaryota</taxon>
        <taxon>Sar</taxon>
        <taxon>Alveolata</taxon>
        <taxon>Ciliophora</taxon>
        <taxon>Intramacronucleata</taxon>
        <taxon>Oligohymenophorea</taxon>
        <taxon>Peniculida</taxon>
        <taxon>Parameciidae</taxon>
        <taxon>Paramecium</taxon>
    </lineage>
</organism>
<dbReference type="PROSITE" id="PS50812">
    <property type="entry name" value="PWWP"/>
    <property type="match status" value="1"/>
</dbReference>
<comment type="caution">
    <text evidence="2">The sequence shown here is derived from an EMBL/GenBank/DDBJ whole genome shotgun (WGS) entry which is preliminary data.</text>
</comment>
<feature type="domain" description="PWWP" evidence="1">
    <location>
        <begin position="39"/>
        <end position="95"/>
    </location>
</feature>
<dbReference type="InterPro" id="IPR000313">
    <property type="entry name" value="PWWP_dom"/>
</dbReference>
<dbReference type="AlphaFoldDB" id="A0A8S1UXY4"/>
<evidence type="ECO:0000259" key="1">
    <source>
        <dbReference type="PROSITE" id="PS50812"/>
    </source>
</evidence>
<reference evidence="2" key="1">
    <citation type="submission" date="2021-01" db="EMBL/GenBank/DDBJ databases">
        <authorList>
            <consortium name="Genoscope - CEA"/>
            <person name="William W."/>
        </authorList>
    </citation>
    <scope>NUCLEOTIDE SEQUENCE</scope>
</reference>
<dbReference type="Pfam" id="PF00855">
    <property type="entry name" value="PWWP"/>
    <property type="match status" value="1"/>
</dbReference>
<gene>
    <name evidence="2" type="ORF">POCTA_138.1.T0530187</name>
</gene>
<dbReference type="CDD" id="cd05162">
    <property type="entry name" value="PWWP"/>
    <property type="match status" value="1"/>
</dbReference>
<dbReference type="OrthoDB" id="62853at2759"/>
<proteinExistence type="predicted"/>
<evidence type="ECO:0000313" key="2">
    <source>
        <dbReference type="EMBL" id="CAD8169354.1"/>
    </source>
</evidence>
<name>A0A8S1UXY4_PAROT</name>
<dbReference type="OMA" id="QGCDVKF"/>
<evidence type="ECO:0000313" key="3">
    <source>
        <dbReference type="Proteomes" id="UP000683925"/>
    </source>
</evidence>
<dbReference type="Proteomes" id="UP000683925">
    <property type="component" value="Unassembled WGS sequence"/>
</dbReference>
<keyword evidence="3" id="KW-1185">Reference proteome</keyword>
<protein>
    <recommendedName>
        <fullName evidence="1">PWWP domain-containing protein</fullName>
    </recommendedName>
</protein>
<sequence length="262" mass="30535">MMMMINEFQKILQYLVINYLFYRTKSEGMQQGCDVKFEINEVVWAKVLGYPWWPAQISSISNGKTGTNQSFRVNFLADGTHADCRLEKVKKWNDRPTQTETKKLKEAIELAIQIQTGQYKNILPSFENLNGHVLKSLVIKLNDLMRKDYSMEDIVQYLNNITSNELLSIVKMNLGQQLFQIHKSREQKEFQSRLQSFLDQLTSIIGYKEQSEQITSSKKKFKQSISNEEPLEEITKCVIIQDGPEVKRKKVDENLQNTPLNQ</sequence>
<dbReference type="EMBL" id="CAJJDP010000053">
    <property type="protein sequence ID" value="CAD8169354.1"/>
    <property type="molecule type" value="Genomic_DNA"/>
</dbReference>
<accession>A0A8S1UXY4</accession>